<keyword evidence="2" id="KW-0963">Cytoplasm</keyword>
<evidence type="ECO:0000256" key="8">
    <source>
        <dbReference type="PROSITE-ProRule" id="PRU01091"/>
    </source>
</evidence>
<keyword evidence="5" id="KW-0805">Transcription regulation</keyword>
<proteinExistence type="predicted"/>
<reference evidence="10 11" key="1">
    <citation type="journal article" date="2014" name="Genome Announc.">
        <title>Draft Genome Sequences of Two Vibrionaceae Species, Vibrio ponticus C121 and Photobacterium aphoticum C119, Isolated as Coral Reef Microbiota.</title>
        <authorList>
            <person name="Al-saari N."/>
            <person name="Meirelles P.M."/>
            <person name="Mino S."/>
            <person name="Suda W."/>
            <person name="Oshima K."/>
            <person name="Hattori M."/>
            <person name="Ohkuma M."/>
            <person name="Thompson F.L."/>
            <person name="Gomez-Gil B."/>
            <person name="Sawabe T."/>
            <person name="Sawabe T."/>
        </authorList>
    </citation>
    <scope>NUCLEOTIDE SEQUENCE [LARGE SCALE GENOMIC DNA]</scope>
    <source>
        <strain evidence="10 11">JCM 19237</strain>
    </source>
</reference>
<evidence type="ECO:0000256" key="7">
    <source>
        <dbReference type="ARBA" id="ARBA00023163"/>
    </source>
</evidence>
<dbReference type="InterPro" id="IPR011006">
    <property type="entry name" value="CheY-like_superfamily"/>
</dbReference>
<evidence type="ECO:0000313" key="10">
    <source>
        <dbReference type="EMBL" id="GAL08563.1"/>
    </source>
</evidence>
<dbReference type="STRING" id="754436.JCM19237_3102"/>
<gene>
    <name evidence="10" type="ORF">JCM19237_3102</name>
</gene>
<keyword evidence="7" id="KW-0804">Transcription</keyword>
<dbReference type="InterPro" id="IPR016032">
    <property type="entry name" value="Sig_transdc_resp-reg_C-effctor"/>
</dbReference>
<dbReference type="PANTHER" id="PTHR48111">
    <property type="entry name" value="REGULATOR OF RPOS"/>
    <property type="match status" value="1"/>
</dbReference>
<dbReference type="Pfam" id="PF00486">
    <property type="entry name" value="Trans_reg_C"/>
    <property type="match status" value="1"/>
</dbReference>
<dbReference type="InterPro" id="IPR036388">
    <property type="entry name" value="WH-like_DNA-bd_sf"/>
</dbReference>
<evidence type="ECO:0000256" key="4">
    <source>
        <dbReference type="ARBA" id="ARBA00023012"/>
    </source>
</evidence>
<dbReference type="AlphaFoldDB" id="A0A090R243"/>
<keyword evidence="3" id="KW-0597">Phosphoprotein</keyword>
<dbReference type="InterPro" id="IPR039420">
    <property type="entry name" value="WalR-like"/>
</dbReference>
<dbReference type="SUPFAM" id="SSF46894">
    <property type="entry name" value="C-terminal effector domain of the bipartite response regulators"/>
    <property type="match status" value="1"/>
</dbReference>
<dbReference type="InterPro" id="IPR001867">
    <property type="entry name" value="OmpR/PhoB-type_DNA-bd"/>
</dbReference>
<evidence type="ECO:0000259" key="9">
    <source>
        <dbReference type="PROSITE" id="PS51755"/>
    </source>
</evidence>
<dbReference type="GO" id="GO:0000156">
    <property type="term" value="F:phosphorelay response regulator activity"/>
    <property type="evidence" value="ECO:0007669"/>
    <property type="project" value="TreeGrafter"/>
</dbReference>
<dbReference type="GO" id="GO:0005829">
    <property type="term" value="C:cytosol"/>
    <property type="evidence" value="ECO:0007669"/>
    <property type="project" value="TreeGrafter"/>
</dbReference>
<evidence type="ECO:0000313" key="11">
    <source>
        <dbReference type="Proteomes" id="UP000029227"/>
    </source>
</evidence>
<dbReference type="Proteomes" id="UP000029227">
    <property type="component" value="Unassembled WGS sequence"/>
</dbReference>
<sequence>MIKSLTKQRPPTPCHTERDNHALVISEQRDQDTLDVIHALKAQGWQVSCLSTCLSDIKRCQSYGCCLLISAHVDAEIRQQWITLALHSFLPAIVYTSQYCRETGMMSFLAGADDYVYLPQQLDTLSYRLNAMIRRTQQPLAPGKVIELELLVLDENAMFAHFAGVDLKLTPIEFKLLWQLASQPSVVLSKAALCEAVLEREYVAHDRSIDMHMSRVRKKLHQAGMAIGRIQTLHGRGYRFT</sequence>
<dbReference type="Gene3D" id="1.10.10.10">
    <property type="entry name" value="Winged helix-like DNA-binding domain superfamily/Winged helix DNA-binding domain"/>
    <property type="match status" value="1"/>
</dbReference>
<keyword evidence="6 8" id="KW-0238">DNA-binding</keyword>
<comment type="subcellular location">
    <subcellularLocation>
        <location evidence="1">Cytoplasm</location>
    </subcellularLocation>
</comment>
<dbReference type="EMBL" id="BBMN01000028">
    <property type="protein sequence ID" value="GAL08563.1"/>
    <property type="molecule type" value="Genomic_DNA"/>
</dbReference>
<evidence type="ECO:0000256" key="3">
    <source>
        <dbReference type="ARBA" id="ARBA00022553"/>
    </source>
</evidence>
<name>A0A090R243_9GAMM</name>
<dbReference type="GO" id="GO:0006355">
    <property type="term" value="P:regulation of DNA-templated transcription"/>
    <property type="evidence" value="ECO:0007669"/>
    <property type="project" value="InterPro"/>
</dbReference>
<evidence type="ECO:0000256" key="6">
    <source>
        <dbReference type="ARBA" id="ARBA00023125"/>
    </source>
</evidence>
<dbReference type="PROSITE" id="PS51755">
    <property type="entry name" value="OMPR_PHOB"/>
    <property type="match status" value="1"/>
</dbReference>
<feature type="domain" description="OmpR/PhoB-type" evidence="9">
    <location>
        <begin position="143"/>
        <end position="241"/>
    </location>
</feature>
<accession>A0A090R243</accession>
<protein>
    <submittedName>
        <fullName evidence="10">Phosphate regulon transcriptional regulatory protein PhoB</fullName>
    </submittedName>
</protein>
<dbReference type="SMART" id="SM00862">
    <property type="entry name" value="Trans_reg_C"/>
    <property type="match status" value="1"/>
</dbReference>
<feature type="DNA-binding region" description="OmpR/PhoB-type" evidence="8">
    <location>
        <begin position="143"/>
        <end position="241"/>
    </location>
</feature>
<evidence type="ECO:0000256" key="1">
    <source>
        <dbReference type="ARBA" id="ARBA00004496"/>
    </source>
</evidence>
<dbReference type="GO" id="GO:0000976">
    <property type="term" value="F:transcription cis-regulatory region binding"/>
    <property type="evidence" value="ECO:0007669"/>
    <property type="project" value="TreeGrafter"/>
</dbReference>
<evidence type="ECO:0000256" key="5">
    <source>
        <dbReference type="ARBA" id="ARBA00023015"/>
    </source>
</evidence>
<comment type="caution">
    <text evidence="10">The sequence shown here is derived from an EMBL/GenBank/DDBJ whole genome shotgun (WGS) entry which is preliminary data.</text>
</comment>
<organism evidence="10 11">
    <name type="scientific">Photobacterium aphoticum</name>
    <dbReference type="NCBI Taxonomy" id="754436"/>
    <lineage>
        <taxon>Bacteria</taxon>
        <taxon>Pseudomonadati</taxon>
        <taxon>Pseudomonadota</taxon>
        <taxon>Gammaproteobacteria</taxon>
        <taxon>Vibrionales</taxon>
        <taxon>Vibrionaceae</taxon>
        <taxon>Photobacterium</taxon>
    </lineage>
</organism>
<evidence type="ECO:0000256" key="2">
    <source>
        <dbReference type="ARBA" id="ARBA00022490"/>
    </source>
</evidence>
<keyword evidence="4" id="KW-0902">Two-component regulatory system</keyword>
<dbReference type="SUPFAM" id="SSF52172">
    <property type="entry name" value="CheY-like"/>
    <property type="match status" value="1"/>
</dbReference>
<dbReference type="GO" id="GO:0032993">
    <property type="term" value="C:protein-DNA complex"/>
    <property type="evidence" value="ECO:0007669"/>
    <property type="project" value="TreeGrafter"/>
</dbReference>
<dbReference type="eggNOG" id="COG0745">
    <property type="taxonomic scope" value="Bacteria"/>
</dbReference>
<dbReference type="CDD" id="cd00383">
    <property type="entry name" value="trans_reg_C"/>
    <property type="match status" value="1"/>
</dbReference>
<dbReference type="PANTHER" id="PTHR48111:SF35">
    <property type="entry name" value="TRANSCRIPTIONAL REGULATORY PROTEIN QSEB"/>
    <property type="match status" value="1"/>
</dbReference>